<protein>
    <submittedName>
        <fullName evidence="1">Uncharacterized protein</fullName>
    </submittedName>
</protein>
<proteinExistence type="predicted"/>
<keyword evidence="2" id="KW-1185">Reference proteome</keyword>
<name>A0ABP2D7F2_9RHOB</name>
<dbReference type="Proteomes" id="UP000003257">
    <property type="component" value="Unassembled WGS sequence"/>
</dbReference>
<sequence length="30" mass="2926">MGSGGLEGGGSLIGLRFGWGGFDVVKSDAV</sequence>
<gene>
    <name evidence="1" type="ORF">OIHEL45_14614</name>
</gene>
<dbReference type="EMBL" id="ABID01000004">
    <property type="protein sequence ID" value="EDQ04170.1"/>
    <property type="molecule type" value="Genomic_DNA"/>
</dbReference>
<evidence type="ECO:0000313" key="2">
    <source>
        <dbReference type="Proteomes" id="UP000003257"/>
    </source>
</evidence>
<comment type="caution">
    <text evidence="1">The sequence shown here is derived from an EMBL/GenBank/DDBJ whole genome shotgun (WGS) entry which is preliminary data.</text>
</comment>
<evidence type="ECO:0000313" key="1">
    <source>
        <dbReference type="EMBL" id="EDQ04170.1"/>
    </source>
</evidence>
<reference evidence="1 2" key="1">
    <citation type="submission" date="2007-11" db="EMBL/GenBank/DDBJ databases">
        <authorList>
            <person name="Wagner-Dobler I."/>
            <person name="Ferriera S."/>
            <person name="Johnson J."/>
            <person name="Kravitz S."/>
            <person name="Beeson K."/>
            <person name="Sutton G."/>
            <person name="Rogers Y.-H."/>
            <person name="Friedman R."/>
            <person name="Frazier M."/>
            <person name="Venter J.C."/>
        </authorList>
    </citation>
    <scope>NUCLEOTIDE SEQUENCE [LARGE SCALE GENOMIC DNA]</scope>
    <source>
        <strain evidence="1 2">HEL-45</strain>
    </source>
</reference>
<accession>A0ABP2D7F2</accession>
<organism evidence="1 2">
    <name type="scientific">Sulfitobacter indolifex HEL-45</name>
    <dbReference type="NCBI Taxonomy" id="391624"/>
    <lineage>
        <taxon>Bacteria</taxon>
        <taxon>Pseudomonadati</taxon>
        <taxon>Pseudomonadota</taxon>
        <taxon>Alphaproteobacteria</taxon>
        <taxon>Rhodobacterales</taxon>
        <taxon>Roseobacteraceae</taxon>
        <taxon>Sulfitobacter</taxon>
    </lineage>
</organism>